<evidence type="ECO:0000259" key="19">
    <source>
        <dbReference type="PROSITE" id="PS50835"/>
    </source>
</evidence>
<keyword evidence="3" id="KW-0597">Phosphoprotein</keyword>
<sequence>MSVKVGDTTYFVCKVASKNNSQIVWLRHEDIHPSQLNATNSLKQFYLNLTHKDDSQRLVLEKIQTSDHGWYTCLVTTPQGTDFSSAWLQVIEDRHSGANSYNDSEVQKEPRFTKPKNMHKIIVKPAGNMLKIKCPASGNPTPNITWYKNGTTPDRSLGTINYNQWSIVLEDLTTFDAGNYTCVICNIYGCINSTFKVHVQERYPHRPYIKEGFPQNVTILVNSTAVFHCPLLFDLEPYIEWLKIGLHIPAGETTPNGTVIQVFFLISCVTVIIWLPYKLAKIFHK</sequence>
<keyword evidence="5 18" id="KW-0812">Transmembrane</keyword>
<keyword evidence="13" id="KW-0829">Tyrosine-protein kinase</keyword>
<keyword evidence="10" id="KW-0067">ATP-binding</keyword>
<name>A0ABD0XWQ5_9HEMI</name>
<keyword evidence="15" id="KW-0675">Receptor</keyword>
<evidence type="ECO:0000313" key="21">
    <source>
        <dbReference type="Proteomes" id="UP001558652"/>
    </source>
</evidence>
<keyword evidence="17" id="KW-0393">Immunoglobulin domain</keyword>
<dbReference type="InterPro" id="IPR013783">
    <property type="entry name" value="Ig-like_fold"/>
</dbReference>
<dbReference type="PROSITE" id="PS50835">
    <property type="entry name" value="IG_LIKE"/>
    <property type="match status" value="2"/>
</dbReference>
<dbReference type="FunFam" id="2.60.40.10:FF:000016">
    <property type="entry name" value="Fibroblast growth factor receptor"/>
    <property type="match status" value="1"/>
</dbReference>
<evidence type="ECO:0000256" key="16">
    <source>
        <dbReference type="ARBA" id="ARBA00023180"/>
    </source>
</evidence>
<dbReference type="PANTHER" id="PTHR19890">
    <property type="entry name" value="FIBROBLAST GROWTH FACTOR RECEPTOR"/>
    <property type="match status" value="1"/>
</dbReference>
<evidence type="ECO:0000256" key="5">
    <source>
        <dbReference type="ARBA" id="ARBA00022692"/>
    </source>
</evidence>
<keyword evidence="12 18" id="KW-0472">Membrane</keyword>
<keyword evidence="14" id="KW-1015">Disulfide bond</keyword>
<evidence type="ECO:0000256" key="1">
    <source>
        <dbReference type="ARBA" id="ARBA00004167"/>
    </source>
</evidence>
<dbReference type="AlphaFoldDB" id="A0ABD0XWQ5"/>
<dbReference type="FunFam" id="2.60.40.10:FF:000020">
    <property type="entry name" value="Fibroblast growth factor receptor"/>
    <property type="match status" value="1"/>
</dbReference>
<evidence type="ECO:0000256" key="9">
    <source>
        <dbReference type="ARBA" id="ARBA00022777"/>
    </source>
</evidence>
<dbReference type="InterPro" id="IPR013098">
    <property type="entry name" value="Ig_I-set"/>
</dbReference>
<evidence type="ECO:0000256" key="8">
    <source>
        <dbReference type="ARBA" id="ARBA00022741"/>
    </source>
</evidence>
<evidence type="ECO:0000256" key="3">
    <source>
        <dbReference type="ARBA" id="ARBA00022553"/>
    </source>
</evidence>
<dbReference type="InterPro" id="IPR052615">
    <property type="entry name" value="FGFRL"/>
</dbReference>
<reference evidence="20 21" key="1">
    <citation type="submission" date="2024-07" db="EMBL/GenBank/DDBJ databases">
        <title>Chromosome-level genome assembly of the water stick insect Ranatra chinensis (Heteroptera: Nepidae).</title>
        <authorList>
            <person name="Liu X."/>
        </authorList>
    </citation>
    <scope>NUCLEOTIDE SEQUENCE [LARGE SCALE GENOMIC DNA]</scope>
    <source>
        <strain evidence="20">Cailab_2021Rc</strain>
        <tissue evidence="20">Muscle</tissue>
    </source>
</reference>
<evidence type="ECO:0000256" key="10">
    <source>
        <dbReference type="ARBA" id="ARBA00022840"/>
    </source>
</evidence>
<evidence type="ECO:0000256" key="6">
    <source>
        <dbReference type="ARBA" id="ARBA00022729"/>
    </source>
</evidence>
<keyword evidence="7" id="KW-0677">Repeat</keyword>
<keyword evidence="4" id="KW-0808">Transferase</keyword>
<evidence type="ECO:0000313" key="20">
    <source>
        <dbReference type="EMBL" id="KAL1114790.1"/>
    </source>
</evidence>
<dbReference type="Gene3D" id="2.60.40.10">
    <property type="entry name" value="Immunoglobulins"/>
    <property type="match status" value="3"/>
</dbReference>
<evidence type="ECO:0000256" key="2">
    <source>
        <dbReference type="ARBA" id="ARBA00011902"/>
    </source>
</evidence>
<dbReference type="Proteomes" id="UP001558652">
    <property type="component" value="Unassembled WGS sequence"/>
</dbReference>
<evidence type="ECO:0000256" key="17">
    <source>
        <dbReference type="ARBA" id="ARBA00023319"/>
    </source>
</evidence>
<dbReference type="InterPro" id="IPR003598">
    <property type="entry name" value="Ig_sub2"/>
</dbReference>
<evidence type="ECO:0000256" key="4">
    <source>
        <dbReference type="ARBA" id="ARBA00022679"/>
    </source>
</evidence>
<comment type="subcellular location">
    <subcellularLocation>
        <location evidence="1">Membrane</location>
        <topology evidence="1">Single-pass membrane protein</topology>
    </subcellularLocation>
</comment>
<keyword evidence="6" id="KW-0732">Signal</keyword>
<proteinExistence type="predicted"/>
<evidence type="ECO:0000256" key="7">
    <source>
        <dbReference type="ARBA" id="ARBA00022737"/>
    </source>
</evidence>
<dbReference type="GO" id="GO:0016020">
    <property type="term" value="C:membrane"/>
    <property type="evidence" value="ECO:0007669"/>
    <property type="project" value="UniProtKB-SubCell"/>
</dbReference>
<dbReference type="EC" id="2.7.10.1" evidence="2"/>
<dbReference type="SMART" id="SM00408">
    <property type="entry name" value="IGc2"/>
    <property type="match status" value="2"/>
</dbReference>
<gene>
    <name evidence="20" type="ORF">AAG570_007614</name>
</gene>
<evidence type="ECO:0000256" key="14">
    <source>
        <dbReference type="ARBA" id="ARBA00023157"/>
    </source>
</evidence>
<dbReference type="GO" id="GO:0005524">
    <property type="term" value="F:ATP binding"/>
    <property type="evidence" value="ECO:0007669"/>
    <property type="project" value="UniProtKB-KW"/>
</dbReference>
<keyword evidence="8" id="KW-0547">Nucleotide-binding</keyword>
<evidence type="ECO:0000256" key="12">
    <source>
        <dbReference type="ARBA" id="ARBA00023136"/>
    </source>
</evidence>
<dbReference type="SUPFAM" id="SSF48726">
    <property type="entry name" value="Immunoglobulin"/>
    <property type="match status" value="3"/>
</dbReference>
<organism evidence="20 21">
    <name type="scientific">Ranatra chinensis</name>
    <dbReference type="NCBI Taxonomy" id="642074"/>
    <lineage>
        <taxon>Eukaryota</taxon>
        <taxon>Metazoa</taxon>
        <taxon>Ecdysozoa</taxon>
        <taxon>Arthropoda</taxon>
        <taxon>Hexapoda</taxon>
        <taxon>Insecta</taxon>
        <taxon>Pterygota</taxon>
        <taxon>Neoptera</taxon>
        <taxon>Paraneoptera</taxon>
        <taxon>Hemiptera</taxon>
        <taxon>Heteroptera</taxon>
        <taxon>Panheteroptera</taxon>
        <taxon>Nepomorpha</taxon>
        <taxon>Nepidae</taxon>
        <taxon>Ranatrinae</taxon>
        <taxon>Ranatra</taxon>
    </lineage>
</organism>
<dbReference type="GO" id="GO:0004714">
    <property type="term" value="F:transmembrane receptor protein tyrosine kinase activity"/>
    <property type="evidence" value="ECO:0007669"/>
    <property type="project" value="UniProtKB-EC"/>
</dbReference>
<dbReference type="EMBL" id="JBFDAA010000021">
    <property type="protein sequence ID" value="KAL1114790.1"/>
    <property type="molecule type" value="Genomic_DNA"/>
</dbReference>
<evidence type="ECO:0000256" key="13">
    <source>
        <dbReference type="ARBA" id="ARBA00023137"/>
    </source>
</evidence>
<keyword evidence="21" id="KW-1185">Reference proteome</keyword>
<feature type="transmembrane region" description="Helical" evidence="18">
    <location>
        <begin position="259"/>
        <end position="277"/>
    </location>
</feature>
<protein>
    <recommendedName>
        <fullName evidence="2">receptor protein-tyrosine kinase</fullName>
        <ecNumber evidence="2">2.7.10.1</ecNumber>
    </recommendedName>
</protein>
<keyword evidence="9" id="KW-0418">Kinase</keyword>
<evidence type="ECO:0000256" key="15">
    <source>
        <dbReference type="ARBA" id="ARBA00023170"/>
    </source>
</evidence>
<accession>A0ABD0XWQ5</accession>
<dbReference type="Pfam" id="PF07679">
    <property type="entry name" value="I-set"/>
    <property type="match status" value="1"/>
</dbReference>
<feature type="domain" description="Ig-like" evidence="19">
    <location>
        <begin position="1"/>
        <end position="84"/>
    </location>
</feature>
<evidence type="ECO:0000256" key="18">
    <source>
        <dbReference type="SAM" id="Phobius"/>
    </source>
</evidence>
<dbReference type="PANTHER" id="PTHR19890:SF10">
    <property type="entry name" value="FIBROBLAST GROWTH FACTOR RECEPTOR-LIKE 1"/>
    <property type="match status" value="1"/>
</dbReference>
<keyword evidence="16" id="KW-0325">Glycoprotein</keyword>
<evidence type="ECO:0000256" key="11">
    <source>
        <dbReference type="ARBA" id="ARBA00022989"/>
    </source>
</evidence>
<comment type="caution">
    <text evidence="20">The sequence shown here is derived from an EMBL/GenBank/DDBJ whole genome shotgun (WGS) entry which is preliminary data.</text>
</comment>
<feature type="domain" description="Ig-like" evidence="19">
    <location>
        <begin position="110"/>
        <end position="198"/>
    </location>
</feature>
<dbReference type="InterPro" id="IPR007110">
    <property type="entry name" value="Ig-like_dom"/>
</dbReference>
<dbReference type="Pfam" id="PF13927">
    <property type="entry name" value="Ig_3"/>
    <property type="match status" value="1"/>
</dbReference>
<dbReference type="InterPro" id="IPR036179">
    <property type="entry name" value="Ig-like_dom_sf"/>
</dbReference>
<keyword evidence="11 18" id="KW-1133">Transmembrane helix</keyword>
<dbReference type="InterPro" id="IPR003599">
    <property type="entry name" value="Ig_sub"/>
</dbReference>
<dbReference type="SMART" id="SM00409">
    <property type="entry name" value="IG"/>
    <property type="match status" value="2"/>
</dbReference>